<accession>A0A7K0DZG4</accession>
<keyword evidence="8" id="KW-1185">Reference proteome</keyword>
<dbReference type="GO" id="GO:0015658">
    <property type="term" value="F:branched-chain amino acid transmembrane transporter activity"/>
    <property type="evidence" value="ECO:0007669"/>
    <property type="project" value="TreeGrafter"/>
</dbReference>
<evidence type="ECO:0000256" key="3">
    <source>
        <dbReference type="ARBA" id="ARBA00022741"/>
    </source>
</evidence>
<dbReference type="InterPro" id="IPR003439">
    <property type="entry name" value="ABC_transporter-like_ATP-bd"/>
</dbReference>
<dbReference type="GO" id="GO:0016887">
    <property type="term" value="F:ATP hydrolysis activity"/>
    <property type="evidence" value="ECO:0007669"/>
    <property type="project" value="InterPro"/>
</dbReference>
<keyword evidence="5" id="KW-0029">Amino-acid transport</keyword>
<dbReference type="PROSITE" id="PS00211">
    <property type="entry name" value="ABC_TRANSPORTER_1"/>
    <property type="match status" value="1"/>
</dbReference>
<dbReference type="InterPro" id="IPR003593">
    <property type="entry name" value="AAA+_ATPase"/>
</dbReference>
<dbReference type="OrthoDB" id="9776369at2"/>
<dbReference type="Gene3D" id="3.40.50.300">
    <property type="entry name" value="P-loop containing nucleotide triphosphate hydrolases"/>
    <property type="match status" value="1"/>
</dbReference>
<dbReference type="InterPro" id="IPR052156">
    <property type="entry name" value="BCAA_Transport_ATP-bd_LivF"/>
</dbReference>
<evidence type="ECO:0000259" key="6">
    <source>
        <dbReference type="PROSITE" id="PS50893"/>
    </source>
</evidence>
<dbReference type="SMART" id="SM00382">
    <property type="entry name" value="AAA"/>
    <property type="match status" value="1"/>
</dbReference>
<comment type="similarity">
    <text evidence="1">Belongs to the ABC transporter superfamily.</text>
</comment>
<comment type="caution">
    <text evidence="7">The sequence shown here is derived from an EMBL/GenBank/DDBJ whole genome shotgun (WGS) entry which is preliminary data.</text>
</comment>
<feature type="domain" description="ABC transporter" evidence="6">
    <location>
        <begin position="2"/>
        <end position="230"/>
    </location>
</feature>
<reference evidence="7 8" key="1">
    <citation type="submission" date="2019-10" db="EMBL/GenBank/DDBJ databases">
        <title>Nocardia macrotermitis sp. nov. and Nocardia aurantia sp. nov., isolated from the gut of fungus growing-termite Macrotermes natalensis.</title>
        <authorList>
            <person name="Benndorf R."/>
            <person name="Schwitalla J."/>
            <person name="Martin K."/>
            <person name="De Beer W."/>
            <person name="Kaster A.-K."/>
            <person name="Vollmers J."/>
            <person name="Poulsen M."/>
            <person name="Beemelmanns C."/>
        </authorList>
    </citation>
    <scope>NUCLEOTIDE SEQUENCE [LARGE SCALE GENOMIC DNA]</scope>
    <source>
        <strain evidence="7 8">RB56</strain>
    </source>
</reference>
<sequence length="230" mass="24562">MLTLHSVTAGYGATTVLRDVTLTVGPGEVVALLGPNGAGKTTLLRTATGFVRPRSGRVEFDGTDLTGRPPHQFSRRGICHLPEGRGIFASLTVRENLIVQARGRDRDEAIAAATELFPILGARLHQTAGSLSGGEQQMLALSRAYLTNPKAVVVDEASFGLAPRIVDQIYTALEQLVAQGMSLILVEQYVQKALDLATTVYILGRGAIVHTGPAADLDPTEIYERYLGID</sequence>
<keyword evidence="4 7" id="KW-0067">ATP-binding</keyword>
<keyword evidence="3" id="KW-0547">Nucleotide-binding</keyword>
<dbReference type="InterPro" id="IPR027417">
    <property type="entry name" value="P-loop_NTPase"/>
</dbReference>
<name>A0A7K0DZG4_9NOCA</name>
<protein>
    <submittedName>
        <fullName evidence="7">High-affinity branched-chain amino acid transport ATP-binding protein LivF</fullName>
    </submittedName>
</protein>
<evidence type="ECO:0000256" key="4">
    <source>
        <dbReference type="ARBA" id="ARBA00022840"/>
    </source>
</evidence>
<evidence type="ECO:0000256" key="5">
    <source>
        <dbReference type="ARBA" id="ARBA00022970"/>
    </source>
</evidence>
<dbReference type="InterPro" id="IPR017871">
    <property type="entry name" value="ABC_transporter-like_CS"/>
</dbReference>
<keyword evidence="2" id="KW-0813">Transport</keyword>
<dbReference type="RefSeq" id="WP_153348395.1">
    <property type="nucleotide sequence ID" value="NZ_WEGI01000017.1"/>
</dbReference>
<proteinExistence type="inferred from homology"/>
<dbReference type="CDD" id="cd03224">
    <property type="entry name" value="ABC_TM1139_LivF_branched"/>
    <property type="match status" value="1"/>
</dbReference>
<dbReference type="PANTHER" id="PTHR43820:SF4">
    <property type="entry name" value="HIGH-AFFINITY BRANCHED-CHAIN AMINO ACID TRANSPORT ATP-BINDING PROTEIN LIVF"/>
    <property type="match status" value="1"/>
</dbReference>
<dbReference type="Proteomes" id="UP000431401">
    <property type="component" value="Unassembled WGS sequence"/>
</dbReference>
<dbReference type="GO" id="GO:0015807">
    <property type="term" value="P:L-amino acid transport"/>
    <property type="evidence" value="ECO:0007669"/>
    <property type="project" value="TreeGrafter"/>
</dbReference>
<evidence type="ECO:0000313" key="8">
    <source>
        <dbReference type="Proteomes" id="UP000431401"/>
    </source>
</evidence>
<dbReference type="PROSITE" id="PS50893">
    <property type="entry name" value="ABC_TRANSPORTER_2"/>
    <property type="match status" value="1"/>
</dbReference>
<dbReference type="Pfam" id="PF00005">
    <property type="entry name" value="ABC_tran"/>
    <property type="match status" value="1"/>
</dbReference>
<dbReference type="GO" id="GO:0005524">
    <property type="term" value="F:ATP binding"/>
    <property type="evidence" value="ECO:0007669"/>
    <property type="project" value="UniProtKB-KW"/>
</dbReference>
<dbReference type="SUPFAM" id="SSF52540">
    <property type="entry name" value="P-loop containing nucleoside triphosphate hydrolases"/>
    <property type="match status" value="1"/>
</dbReference>
<evidence type="ECO:0000256" key="2">
    <source>
        <dbReference type="ARBA" id="ARBA00022448"/>
    </source>
</evidence>
<dbReference type="PANTHER" id="PTHR43820">
    <property type="entry name" value="HIGH-AFFINITY BRANCHED-CHAIN AMINO ACID TRANSPORT ATP-BINDING PROTEIN LIVF"/>
    <property type="match status" value="1"/>
</dbReference>
<evidence type="ECO:0000256" key="1">
    <source>
        <dbReference type="ARBA" id="ARBA00005417"/>
    </source>
</evidence>
<gene>
    <name evidence="7" type="primary">livF_6</name>
    <name evidence="7" type="ORF">NRB56_67230</name>
</gene>
<evidence type="ECO:0000313" key="7">
    <source>
        <dbReference type="EMBL" id="MQY31115.1"/>
    </source>
</evidence>
<dbReference type="EMBL" id="WEGI01000017">
    <property type="protein sequence ID" value="MQY31115.1"/>
    <property type="molecule type" value="Genomic_DNA"/>
</dbReference>
<dbReference type="AlphaFoldDB" id="A0A7K0DZG4"/>
<organism evidence="7 8">
    <name type="scientific">Nocardia aurantia</name>
    <dbReference type="NCBI Taxonomy" id="2585199"/>
    <lineage>
        <taxon>Bacteria</taxon>
        <taxon>Bacillati</taxon>
        <taxon>Actinomycetota</taxon>
        <taxon>Actinomycetes</taxon>
        <taxon>Mycobacteriales</taxon>
        <taxon>Nocardiaceae</taxon>
        <taxon>Nocardia</taxon>
    </lineage>
</organism>